<dbReference type="Pfam" id="PF12609">
    <property type="entry name" value="DUF3774"/>
    <property type="match status" value="1"/>
</dbReference>
<evidence type="ECO:0000313" key="1">
    <source>
        <dbReference type="EMBL" id="WOL17759.1"/>
    </source>
</evidence>
<organism evidence="1 2">
    <name type="scientific">Canna indica</name>
    <name type="common">Indian-shot</name>
    <dbReference type="NCBI Taxonomy" id="4628"/>
    <lineage>
        <taxon>Eukaryota</taxon>
        <taxon>Viridiplantae</taxon>
        <taxon>Streptophyta</taxon>
        <taxon>Embryophyta</taxon>
        <taxon>Tracheophyta</taxon>
        <taxon>Spermatophyta</taxon>
        <taxon>Magnoliopsida</taxon>
        <taxon>Liliopsida</taxon>
        <taxon>Zingiberales</taxon>
        <taxon>Cannaceae</taxon>
        <taxon>Canna</taxon>
    </lineage>
</organism>
<accession>A0AAQ3QNH4</accession>
<name>A0AAQ3QNH4_9LILI</name>
<sequence>MRIGVKLSLAFVLGAGFELKKQMMVARPSNSSSSSAALKSSLLAATGSSAAAQVRVLQPRSKQYSLDSTVASEEALRMLFYLSCWGPN</sequence>
<proteinExistence type="predicted"/>
<gene>
    <name evidence="1" type="ORF">Cni_G26552</name>
</gene>
<protein>
    <submittedName>
        <fullName evidence="1">Uncharacterized protein</fullName>
    </submittedName>
</protein>
<evidence type="ECO:0000313" key="2">
    <source>
        <dbReference type="Proteomes" id="UP001327560"/>
    </source>
</evidence>
<keyword evidence="2" id="KW-1185">Reference proteome</keyword>
<dbReference type="AlphaFoldDB" id="A0AAQ3QNH4"/>
<dbReference type="InterPro" id="IPR022251">
    <property type="entry name" value="DUF3774_wound-induced"/>
</dbReference>
<dbReference type="EMBL" id="CP136897">
    <property type="protein sequence ID" value="WOL17759.1"/>
    <property type="molecule type" value="Genomic_DNA"/>
</dbReference>
<dbReference type="Proteomes" id="UP001327560">
    <property type="component" value="Chromosome 8"/>
</dbReference>
<reference evidence="1 2" key="1">
    <citation type="submission" date="2023-10" db="EMBL/GenBank/DDBJ databases">
        <title>Chromosome-scale genome assembly provides insights into flower coloration mechanisms of Canna indica.</title>
        <authorList>
            <person name="Li C."/>
        </authorList>
    </citation>
    <scope>NUCLEOTIDE SEQUENCE [LARGE SCALE GENOMIC DNA]</scope>
    <source>
        <tissue evidence="1">Flower</tissue>
    </source>
</reference>